<dbReference type="AlphaFoldDB" id="A0A7R9LQR7"/>
<evidence type="ECO:0000313" key="1">
    <source>
        <dbReference type="EMBL" id="CAD7646123.1"/>
    </source>
</evidence>
<feature type="non-terminal residue" evidence="1">
    <location>
        <position position="325"/>
    </location>
</feature>
<accession>A0A7R9LQR7</accession>
<name>A0A7R9LQR7_9ACAR</name>
<dbReference type="EMBL" id="OC890562">
    <property type="protein sequence ID" value="CAD7646123.1"/>
    <property type="molecule type" value="Genomic_DNA"/>
</dbReference>
<dbReference type="InterPro" id="IPR042104">
    <property type="entry name" value="PKS_dehydratase_sf"/>
</dbReference>
<organism evidence="1">
    <name type="scientific">Medioppia subpectinata</name>
    <dbReference type="NCBI Taxonomy" id="1979941"/>
    <lineage>
        <taxon>Eukaryota</taxon>
        <taxon>Metazoa</taxon>
        <taxon>Ecdysozoa</taxon>
        <taxon>Arthropoda</taxon>
        <taxon>Chelicerata</taxon>
        <taxon>Arachnida</taxon>
        <taxon>Acari</taxon>
        <taxon>Acariformes</taxon>
        <taxon>Sarcoptiformes</taxon>
        <taxon>Oribatida</taxon>
        <taxon>Brachypylina</taxon>
        <taxon>Oppioidea</taxon>
        <taxon>Oppiidae</taxon>
        <taxon>Medioppia</taxon>
    </lineage>
</organism>
<dbReference type="OrthoDB" id="6432380at2759"/>
<sequence>EFTILESGNVVCVGKVRTSDEYTLSLQHVLVDTEANLDKEVEVNLTTADLYKDLKILGYDYGPKFRRIKTMRTNDFEKINGQISWDGNWVTFMDSLLQTMAAGMPFRKMMVPEPSVRSKGSFSWDGNWVTFMDSLLQTMAAGMPFRKMMVPVMIRSLRCDPKALYEGIAAHKLEERSGDILGNVIDDKNLDNIDQSGGEKTFDESEVEGILSTNSVDYMEELFGKEFHVYPSVLPYYVDMNSRMIVTYGVEIENLMAFPIARKSNMQDLKLESYQFVANEENIAIEESEKQSVKEYLKICSLIGDKIKELNESKDKKVIPNISDD</sequence>
<reference evidence="1" key="1">
    <citation type="submission" date="2020-11" db="EMBL/GenBank/DDBJ databases">
        <authorList>
            <person name="Tran Van P."/>
        </authorList>
    </citation>
    <scope>NUCLEOTIDE SEQUENCE</scope>
</reference>
<proteinExistence type="predicted"/>
<protein>
    <submittedName>
        <fullName evidence="1">Uncharacterized protein</fullName>
    </submittedName>
</protein>
<keyword evidence="2" id="KW-1185">Reference proteome</keyword>
<gene>
    <name evidence="1" type="ORF">OSB1V03_LOCUS20825</name>
</gene>
<dbReference type="Gene3D" id="3.10.129.110">
    <property type="entry name" value="Polyketide synthase dehydratase"/>
    <property type="match status" value="2"/>
</dbReference>
<dbReference type="Proteomes" id="UP000759131">
    <property type="component" value="Unassembled WGS sequence"/>
</dbReference>
<evidence type="ECO:0000313" key="2">
    <source>
        <dbReference type="Proteomes" id="UP000759131"/>
    </source>
</evidence>
<feature type="non-terminal residue" evidence="1">
    <location>
        <position position="1"/>
    </location>
</feature>
<dbReference type="EMBL" id="CAJPIZ010035987">
    <property type="protein sequence ID" value="CAG2120879.1"/>
    <property type="molecule type" value="Genomic_DNA"/>
</dbReference>